<keyword evidence="1" id="KW-0812">Transmembrane</keyword>
<protein>
    <recommendedName>
        <fullName evidence="2">Ig-like domain-containing protein</fullName>
    </recommendedName>
</protein>
<accession>A0A8J2XQJ7</accession>
<evidence type="ECO:0000259" key="2">
    <source>
        <dbReference type="PROSITE" id="PS50835"/>
    </source>
</evidence>
<feature type="transmembrane region" description="Helical" evidence="1">
    <location>
        <begin position="1484"/>
        <end position="1506"/>
    </location>
</feature>
<dbReference type="Proteomes" id="UP000607559">
    <property type="component" value="Unassembled WGS sequence"/>
</dbReference>
<gene>
    <name evidence="3" type="ORF">GCM10011511_02650</name>
</gene>
<sequence>MQCYVTSSSLGSVYSNQITVPALTQPQVFNVYISTNLTVCSGASLTLTASTNFPTGAPFVWQQTTTGTQVQGNSFTVPATSLSDLQSITVQATAASSACVQSPTATANTSNIPFNIEPLTYPSVSLSQSVTPVVIGSTVTFTATPGGYGSGTPVYTWQLNGTTVPNVSGNSFSPTISTGAEIQSISVSMNPTYTCPQNAAVATTSFQVVSSDWENQNYIRVQDILVAGISDFITIDHLPIGQKRERTTYLDGLGRPIQKLDKSGSLVGGTSTDLVVPVAYDAAGRNVQHYLPYTTTDNPGMFKSSNVLTEQATFVTTKFGEPSGAPTYSQTIYENNPLERITRSLAPGSSWGGNNIGTSYSYDFNSAPEMVHIWTLAYSATAIPVSSPTAVYGAGTLFKNTTTDEKGNQVITYIDYSGDTILKKVQLADASSLSTQHAGWACTYYVYDDFNQLRYVITPKLVDYLDNNSWALTQQLVNDLCFVYAYDGKGRLISRKQPGIGETDVVYDQRDRPIFTQDALGQTNNQWKVLLYDALDRVTTSGVLQASFTPAALQSSVNASTGNIIINEDAGTSANLLVTGQQNGASQYVAANSIIFQNFKSDANGTFIAYINPNLGPIVPEAVAIADNPVPANTSIILLAQTFYDDYSQGTKSYTTADNSLFDPSTNQQALPLPSQYDPHTRGRITVSKVKVITNPADLTQGNWLETDNFYDNQGRVVQTQNDNSLGGTDIVTNRFDFAGKSWGSCVKHMAGSSTQFTIVSRNAYDNLGRLTDLAKNFNSTFFKDLASYTYDEYGKMTSKTLAPGYTGSGKNAMETLNYSYNIQGWLTGINNAYALDQNTYDQWNDFFGLYVGYDNRDNQFTAAKYDGSITGVIWKSQGDNSMRRYDYTYDNMGRLTGATFLQRQAPANSWDNSVVDLSESISYIDKNGNNDKNGNIQSMVRKGLVPGVNIPVTVDNLAYTYGTPSDQNSNQLARVDETANFAGNGKLYDFADGSNGQGPTPDYSYDANGNLTQDQNKGITDVAGIKYNYLNKPYSVTIAGKTLISYTYDANGEKLSKTVTDLTVTPNVVTTTTYDDEFVYQNNVLQFVLHDEGRLKIITPVNSAQQQLNAGTTGANNVLSGKQGVFEYFIKDQLSNVRLVLTEQSQTEFYIATMETSSSADPNLGTDEAKLFGKVDPTTGNPTPDNEVNLTRTLTTQTPWTGNSTANVCHLSAAPGYQTIGPNMLLKVSAGDVINTSVSYFYFTNSPAGPTYTGSDAVTALIGALLGGNMAAVAEANSGAISTNLGAASSNFSSFINKYYTNNSGSAPKAFLTVLFFDEQFNFIPQDNNAPNVGTNLAQVNSANNQSASPLILGQKAPKNGYVYIYLSNESNQDVYFDNLSVSQVHGNIEEENHYYAYGEKIGGLSTTAFGGMATKYRFEGDYSEEEENTLWDEFELRNYDPQIGRWTGVDPYDQFANPYVGMGSDPVNNIDPDGGDLPQLGVTWGGIIGGSLGTLAGASLYLVAKNNKWNGFWSVVAGAGGALVGSGLGYATGEYLFPGVSYEGSWGNNFVAFYKGLFGDVSGNTYSGPSRGQMGDPHDNAAVIPSIWGGLSKITLPNLFSFLKINDDVFRVGEEVLLDVTFVADQSQIDFKQTDKNQLDKTINKVIRSLRKDKHAELSLSGGTDFKDNIDTDLKDRSTPHSFRDLVRERVQAIQDYIKNFTKNKKILRRIYDNGKIIRTAPKVMGKIVN</sequence>
<dbReference type="InterPro" id="IPR045619">
    <property type="entry name" value="DUF6443"/>
</dbReference>
<dbReference type="PANTHER" id="PTHR32305">
    <property type="match status" value="1"/>
</dbReference>
<proteinExistence type="predicted"/>
<feature type="transmembrane region" description="Helical" evidence="1">
    <location>
        <begin position="1513"/>
        <end position="1533"/>
    </location>
</feature>
<dbReference type="PROSITE" id="PS50835">
    <property type="entry name" value="IG_LIKE"/>
    <property type="match status" value="1"/>
</dbReference>
<feature type="domain" description="Ig-like" evidence="2">
    <location>
        <begin position="122"/>
        <end position="195"/>
    </location>
</feature>
<keyword evidence="4" id="KW-1185">Reference proteome</keyword>
<comment type="caution">
    <text evidence="3">The sequence shown here is derived from an EMBL/GenBank/DDBJ whole genome shotgun (WGS) entry which is preliminary data.</text>
</comment>
<keyword evidence="1" id="KW-0472">Membrane</keyword>
<evidence type="ECO:0000313" key="3">
    <source>
        <dbReference type="EMBL" id="GGA83098.1"/>
    </source>
</evidence>
<dbReference type="Gene3D" id="2.180.10.10">
    <property type="entry name" value="RHS repeat-associated core"/>
    <property type="match status" value="2"/>
</dbReference>
<evidence type="ECO:0000313" key="4">
    <source>
        <dbReference type="Proteomes" id="UP000607559"/>
    </source>
</evidence>
<dbReference type="Pfam" id="PF20041">
    <property type="entry name" value="DUF6443"/>
    <property type="match status" value="1"/>
</dbReference>
<reference evidence="3" key="2">
    <citation type="submission" date="2020-09" db="EMBL/GenBank/DDBJ databases">
        <authorList>
            <person name="Sun Q."/>
            <person name="Zhou Y."/>
        </authorList>
    </citation>
    <scope>NUCLEOTIDE SEQUENCE</scope>
    <source>
        <strain evidence="3">CGMCC 1.15448</strain>
    </source>
</reference>
<dbReference type="EMBL" id="BMJC01000001">
    <property type="protein sequence ID" value="GGA83098.1"/>
    <property type="molecule type" value="Genomic_DNA"/>
</dbReference>
<organism evidence="3 4">
    <name type="scientific">Puia dinghuensis</name>
    <dbReference type="NCBI Taxonomy" id="1792502"/>
    <lineage>
        <taxon>Bacteria</taxon>
        <taxon>Pseudomonadati</taxon>
        <taxon>Bacteroidota</taxon>
        <taxon>Chitinophagia</taxon>
        <taxon>Chitinophagales</taxon>
        <taxon>Chitinophagaceae</taxon>
        <taxon>Puia</taxon>
    </lineage>
</organism>
<dbReference type="InterPro" id="IPR007110">
    <property type="entry name" value="Ig-like_dom"/>
</dbReference>
<dbReference type="InterPro" id="IPR050708">
    <property type="entry name" value="T6SS_VgrG/RHS"/>
</dbReference>
<name>A0A8J2XQJ7_9BACT</name>
<dbReference type="NCBIfam" id="TIGR03696">
    <property type="entry name" value="Rhs_assc_core"/>
    <property type="match status" value="1"/>
</dbReference>
<keyword evidence="1" id="KW-1133">Transmembrane helix</keyword>
<reference evidence="3" key="1">
    <citation type="journal article" date="2014" name="Int. J. Syst. Evol. Microbiol.">
        <title>Complete genome sequence of Corynebacterium casei LMG S-19264T (=DSM 44701T), isolated from a smear-ripened cheese.</title>
        <authorList>
            <consortium name="US DOE Joint Genome Institute (JGI-PGF)"/>
            <person name="Walter F."/>
            <person name="Albersmeier A."/>
            <person name="Kalinowski J."/>
            <person name="Ruckert C."/>
        </authorList>
    </citation>
    <scope>NUCLEOTIDE SEQUENCE</scope>
    <source>
        <strain evidence="3">CGMCC 1.15448</strain>
    </source>
</reference>
<dbReference type="InterPro" id="IPR022385">
    <property type="entry name" value="Rhs_assc_core"/>
</dbReference>
<dbReference type="PANTHER" id="PTHR32305:SF15">
    <property type="entry name" value="PROTEIN RHSA-RELATED"/>
    <property type="match status" value="1"/>
</dbReference>
<evidence type="ECO:0000256" key="1">
    <source>
        <dbReference type="SAM" id="Phobius"/>
    </source>
</evidence>